<dbReference type="EMBL" id="JABBPN010000015">
    <property type="protein sequence ID" value="NMO97119.1"/>
    <property type="molecule type" value="Genomic_DNA"/>
</dbReference>
<dbReference type="InterPro" id="IPR036390">
    <property type="entry name" value="WH_DNA-bd_sf"/>
</dbReference>
<proteinExistence type="predicted"/>
<sequence>MRVGYSILREIHKKEFTPESKDYGIQEHEFLRMVKLLEKQGYLDKILVVGDFYSLKQTRITDKGIRFLKEHFDLETIYPAHRSDLVNWIQVDKTLYGNGADSD</sequence>
<dbReference type="InterPro" id="IPR036388">
    <property type="entry name" value="WH-like_DNA-bd_sf"/>
</dbReference>
<dbReference type="SUPFAM" id="SSF46785">
    <property type="entry name" value="Winged helix' DNA-binding domain"/>
    <property type="match status" value="1"/>
</dbReference>
<dbReference type="AlphaFoldDB" id="A0A848MA37"/>
<dbReference type="Proteomes" id="UP000565468">
    <property type="component" value="Unassembled WGS sequence"/>
</dbReference>
<evidence type="ECO:0000313" key="1">
    <source>
        <dbReference type="EMBL" id="NMO97119.1"/>
    </source>
</evidence>
<dbReference type="Gene3D" id="1.10.10.10">
    <property type="entry name" value="Winged helix-like DNA-binding domain superfamily/Winged helix DNA-binding domain"/>
    <property type="match status" value="1"/>
</dbReference>
<gene>
    <name evidence="1" type="ORF">HII30_15245</name>
</gene>
<evidence type="ECO:0000313" key="2">
    <source>
        <dbReference type="Proteomes" id="UP000565468"/>
    </source>
</evidence>
<comment type="caution">
    <text evidence="1">The sequence shown here is derived from an EMBL/GenBank/DDBJ whole genome shotgun (WGS) entry which is preliminary data.</text>
</comment>
<name>A0A848MA37_PAELE</name>
<accession>A0A848MA37</accession>
<organism evidence="1 2">
    <name type="scientific">Paenibacillus lemnae</name>
    <dbReference type="NCBI Taxonomy" id="1330551"/>
    <lineage>
        <taxon>Bacteria</taxon>
        <taxon>Bacillati</taxon>
        <taxon>Bacillota</taxon>
        <taxon>Bacilli</taxon>
        <taxon>Bacillales</taxon>
        <taxon>Paenibacillaceae</taxon>
        <taxon>Paenibacillus</taxon>
    </lineage>
</organism>
<dbReference type="RefSeq" id="WP_169505911.1">
    <property type="nucleotide sequence ID" value="NZ_JABBPN010000015.1"/>
</dbReference>
<protein>
    <submittedName>
        <fullName evidence="1">Uncharacterized protein</fullName>
    </submittedName>
</protein>
<keyword evidence="2" id="KW-1185">Reference proteome</keyword>
<reference evidence="1 2" key="1">
    <citation type="submission" date="2020-04" db="EMBL/GenBank/DDBJ databases">
        <title>Paenibacillus algicola sp. nov., a novel marine bacterium producing alginate lyase.</title>
        <authorList>
            <person name="Huang H."/>
        </authorList>
    </citation>
    <scope>NUCLEOTIDE SEQUENCE [LARGE SCALE GENOMIC DNA]</scope>
    <source>
        <strain evidence="1 2">L7-75</strain>
    </source>
</reference>